<dbReference type="PANTHER" id="PTHR13674">
    <property type="entry name" value="GROWTH AND TRANSFORMATION-DEPENDENT PROTEIN"/>
    <property type="match status" value="1"/>
</dbReference>
<protein>
    <submittedName>
        <fullName evidence="7">Uncharacterized protein</fullName>
    </submittedName>
</protein>
<comment type="subcellular location">
    <subcellularLocation>
        <location evidence="1">Membrane</location>
        <topology evidence="1">Single-pass membrane protein</topology>
    </subcellularLocation>
</comment>
<evidence type="ECO:0000256" key="1">
    <source>
        <dbReference type="ARBA" id="ARBA00004167"/>
    </source>
</evidence>
<evidence type="ECO:0000313" key="7">
    <source>
        <dbReference type="EMBL" id="CAF4812953.1"/>
    </source>
</evidence>
<dbReference type="PANTHER" id="PTHR13674:SF5">
    <property type="entry name" value="UPF0389 PROTEIN CG9231"/>
    <property type="match status" value="1"/>
</dbReference>
<keyword evidence="8" id="KW-1185">Reference proteome</keyword>
<dbReference type="Proteomes" id="UP000663880">
    <property type="component" value="Unassembled WGS sequence"/>
</dbReference>
<dbReference type="OrthoDB" id="8193498at2759"/>
<name>A0A821PX08_9NEOP</name>
<dbReference type="EMBL" id="CAJOBZ010000007">
    <property type="protein sequence ID" value="CAF4812953.1"/>
    <property type="molecule type" value="Genomic_DNA"/>
</dbReference>
<dbReference type="Pfam" id="PF06388">
    <property type="entry name" value="DUF1075"/>
    <property type="match status" value="1"/>
</dbReference>
<accession>A0A821PX08</accession>
<comment type="similarity">
    <text evidence="2">Belongs to the UPF0389 family.</text>
</comment>
<dbReference type="AlphaFoldDB" id="A0A821PX08"/>
<dbReference type="GO" id="GO:0016020">
    <property type="term" value="C:membrane"/>
    <property type="evidence" value="ECO:0007669"/>
    <property type="project" value="UniProtKB-SubCell"/>
</dbReference>
<keyword evidence="3 6" id="KW-0812">Transmembrane</keyword>
<evidence type="ECO:0000256" key="4">
    <source>
        <dbReference type="ARBA" id="ARBA00022989"/>
    </source>
</evidence>
<keyword evidence="4 6" id="KW-1133">Transmembrane helix</keyword>
<feature type="transmembrane region" description="Helical" evidence="6">
    <location>
        <begin position="82"/>
        <end position="101"/>
    </location>
</feature>
<comment type="caution">
    <text evidence="7">The sequence shown here is derived from an EMBL/GenBank/DDBJ whole genome shotgun (WGS) entry which is preliminary data.</text>
</comment>
<organism evidence="7 8">
    <name type="scientific">Pieris macdunnoughi</name>
    <dbReference type="NCBI Taxonomy" id="345717"/>
    <lineage>
        <taxon>Eukaryota</taxon>
        <taxon>Metazoa</taxon>
        <taxon>Ecdysozoa</taxon>
        <taxon>Arthropoda</taxon>
        <taxon>Hexapoda</taxon>
        <taxon>Insecta</taxon>
        <taxon>Pterygota</taxon>
        <taxon>Neoptera</taxon>
        <taxon>Endopterygota</taxon>
        <taxon>Lepidoptera</taxon>
        <taxon>Glossata</taxon>
        <taxon>Ditrysia</taxon>
        <taxon>Papilionoidea</taxon>
        <taxon>Pieridae</taxon>
        <taxon>Pierinae</taxon>
        <taxon>Pieris</taxon>
    </lineage>
</organism>
<reference evidence="7" key="1">
    <citation type="submission" date="2021-02" db="EMBL/GenBank/DDBJ databases">
        <authorList>
            <person name="Steward A R."/>
        </authorList>
    </citation>
    <scope>NUCLEOTIDE SEQUENCE</scope>
</reference>
<evidence type="ECO:0000256" key="6">
    <source>
        <dbReference type="SAM" id="Phobius"/>
    </source>
</evidence>
<proteinExistence type="inferred from homology"/>
<evidence type="ECO:0000256" key="3">
    <source>
        <dbReference type="ARBA" id="ARBA00022692"/>
    </source>
</evidence>
<keyword evidence="5 6" id="KW-0472">Membrane</keyword>
<sequence length="136" mass="15637">MEKLLRVRGSISLIRRCLCTPAQDSKTQAQATVESLSSRYKPTEFQKFLLVWTKKYKSKADIPKYVTSDVIDRSRSQARIKLSNILMALTALGSVFAIWSGKNAAKRGESVHQMNLDWHKQYQEEFKKNQEQAQAK</sequence>
<gene>
    <name evidence="7" type="ORF">PMACD_LOCUS4151</name>
</gene>
<evidence type="ECO:0000313" key="8">
    <source>
        <dbReference type="Proteomes" id="UP000663880"/>
    </source>
</evidence>
<dbReference type="InterPro" id="IPR009432">
    <property type="entry name" value="DUF1075"/>
</dbReference>
<evidence type="ECO:0000256" key="2">
    <source>
        <dbReference type="ARBA" id="ARBA00007363"/>
    </source>
</evidence>
<evidence type="ECO:0000256" key="5">
    <source>
        <dbReference type="ARBA" id="ARBA00023136"/>
    </source>
</evidence>